<dbReference type="PANTHER" id="PTHR33516:SF2">
    <property type="entry name" value="LEXA REPRESSOR-RELATED"/>
    <property type="match status" value="1"/>
</dbReference>
<gene>
    <name evidence="2" type="ORF">GK091_27090</name>
</gene>
<evidence type="ECO:0000259" key="1">
    <source>
        <dbReference type="Pfam" id="PF00717"/>
    </source>
</evidence>
<dbReference type="EMBL" id="JAAGNZ010000006">
    <property type="protein sequence ID" value="NEU70561.1"/>
    <property type="molecule type" value="Genomic_DNA"/>
</dbReference>
<evidence type="ECO:0000313" key="3">
    <source>
        <dbReference type="Proteomes" id="UP000477386"/>
    </source>
</evidence>
<dbReference type="Pfam" id="PF00717">
    <property type="entry name" value="Peptidase_S24"/>
    <property type="match status" value="1"/>
</dbReference>
<dbReference type="InterPro" id="IPR050077">
    <property type="entry name" value="LexA_repressor"/>
</dbReference>
<sequence length="159" mass="18023">MIDTLDRIPPENIYLVNPARRKRLPFFDALVPAGFPSPAENYIREKLSLDELCVVHPDCTYFVKAVGESMTPDYIYPGSILVVDSVKLVFSGSVVVAWVNGECCVKRFVRKGHMIMLESSNEKYPPIYVHLGKDQFRVLGVVTFIVSKPPKYVRLSGWE</sequence>
<accession>A0A6M0ISP9</accession>
<keyword evidence="3" id="KW-1185">Reference proteome</keyword>
<comment type="caution">
    <text evidence="2">The sequence shown here is derived from an EMBL/GenBank/DDBJ whole genome shotgun (WGS) entry which is preliminary data.</text>
</comment>
<dbReference type="PANTHER" id="PTHR33516">
    <property type="entry name" value="LEXA REPRESSOR"/>
    <property type="match status" value="1"/>
</dbReference>
<evidence type="ECO:0000313" key="2">
    <source>
        <dbReference type="EMBL" id="NEU70561.1"/>
    </source>
</evidence>
<reference evidence="2 3" key="1">
    <citation type="submission" date="2020-02" db="EMBL/GenBank/DDBJ databases">
        <title>Draft genome sequence of two Spirosoma agri KCTC 52727 and Spirosoma terrae KCTC 52035.</title>
        <authorList>
            <person name="Rojas J."/>
            <person name="Ambika Manirajan B."/>
            <person name="Ratering S."/>
            <person name="Suarez C."/>
            <person name="Schnell S."/>
        </authorList>
    </citation>
    <scope>NUCLEOTIDE SEQUENCE [LARGE SCALE GENOMIC DNA]</scope>
    <source>
        <strain evidence="2 3">KCTC 52727</strain>
    </source>
</reference>
<name>A0A6M0ISP9_9BACT</name>
<dbReference type="InterPro" id="IPR036286">
    <property type="entry name" value="LexA/Signal_pep-like_sf"/>
</dbReference>
<feature type="domain" description="Peptidase S24/S26A/S26B/S26C" evidence="1">
    <location>
        <begin position="26"/>
        <end position="142"/>
    </location>
</feature>
<protein>
    <submittedName>
        <fullName evidence="2">DNA repair protein</fullName>
    </submittedName>
</protein>
<dbReference type="Gene3D" id="2.10.109.10">
    <property type="entry name" value="Umud Fragment, subunit A"/>
    <property type="match status" value="1"/>
</dbReference>
<dbReference type="SUPFAM" id="SSF51306">
    <property type="entry name" value="LexA/Signal peptidase"/>
    <property type="match status" value="1"/>
</dbReference>
<dbReference type="InterPro" id="IPR039418">
    <property type="entry name" value="LexA-like"/>
</dbReference>
<organism evidence="2 3">
    <name type="scientific">Spirosoma agri</name>
    <dbReference type="NCBI Taxonomy" id="1987381"/>
    <lineage>
        <taxon>Bacteria</taxon>
        <taxon>Pseudomonadati</taxon>
        <taxon>Bacteroidota</taxon>
        <taxon>Cytophagia</taxon>
        <taxon>Cytophagales</taxon>
        <taxon>Cytophagaceae</taxon>
        <taxon>Spirosoma</taxon>
    </lineage>
</organism>
<dbReference type="RefSeq" id="WP_164043876.1">
    <property type="nucleotide sequence ID" value="NZ_JAAGNZ010000006.1"/>
</dbReference>
<dbReference type="AlphaFoldDB" id="A0A6M0ISP9"/>
<dbReference type="InterPro" id="IPR015927">
    <property type="entry name" value="Peptidase_S24_S26A/B/C"/>
</dbReference>
<dbReference type="CDD" id="cd06529">
    <property type="entry name" value="S24_LexA-like"/>
    <property type="match status" value="1"/>
</dbReference>
<dbReference type="Proteomes" id="UP000477386">
    <property type="component" value="Unassembled WGS sequence"/>
</dbReference>
<proteinExistence type="predicted"/>